<dbReference type="EMBL" id="BMIT01000017">
    <property type="protein sequence ID" value="GGF06997.1"/>
    <property type="molecule type" value="Genomic_DNA"/>
</dbReference>
<evidence type="ECO:0008006" key="4">
    <source>
        <dbReference type="Google" id="ProtNLM"/>
    </source>
</evidence>
<gene>
    <name evidence="2" type="ORF">GCM10008027_34860</name>
</gene>
<name>A0ABQ1TZW1_9GAMM</name>
<dbReference type="Proteomes" id="UP000638462">
    <property type="component" value="Unassembled WGS sequence"/>
</dbReference>
<accession>A0ABQ1TZW1</accession>
<comment type="caution">
    <text evidence="2">The sequence shown here is derived from an EMBL/GenBank/DDBJ whole genome shotgun (WGS) entry which is preliminary data.</text>
</comment>
<protein>
    <recommendedName>
        <fullName evidence="4">Multidrug transporter</fullName>
    </recommendedName>
</protein>
<feature type="region of interest" description="Disordered" evidence="1">
    <location>
        <begin position="1"/>
        <end position="45"/>
    </location>
</feature>
<evidence type="ECO:0000313" key="3">
    <source>
        <dbReference type="Proteomes" id="UP000638462"/>
    </source>
</evidence>
<evidence type="ECO:0000256" key="1">
    <source>
        <dbReference type="SAM" id="MobiDB-lite"/>
    </source>
</evidence>
<organism evidence="2 3">
    <name type="scientific">Pseudoalteromonas gelatinilytica</name>
    <dbReference type="NCBI Taxonomy" id="1703256"/>
    <lineage>
        <taxon>Bacteria</taxon>
        <taxon>Pseudomonadati</taxon>
        <taxon>Pseudomonadota</taxon>
        <taxon>Gammaproteobacteria</taxon>
        <taxon>Alteromonadales</taxon>
        <taxon>Pseudoalteromonadaceae</taxon>
        <taxon>Pseudoalteromonas</taxon>
    </lineage>
</organism>
<sequence length="45" mass="4847">MNEKPSQGGSYIKDAKGKLKLVARTQPESTAKKQANKVEDKGASK</sequence>
<reference evidence="3" key="1">
    <citation type="journal article" date="2019" name="Int. J. Syst. Evol. Microbiol.">
        <title>The Global Catalogue of Microorganisms (GCM) 10K type strain sequencing project: providing services to taxonomists for standard genome sequencing and annotation.</title>
        <authorList>
            <consortium name="The Broad Institute Genomics Platform"/>
            <consortium name="The Broad Institute Genome Sequencing Center for Infectious Disease"/>
            <person name="Wu L."/>
            <person name="Ma J."/>
        </authorList>
    </citation>
    <scope>NUCLEOTIDE SEQUENCE [LARGE SCALE GENOMIC DNA]</scope>
    <source>
        <strain evidence="3">CGMCC 1.15394</strain>
    </source>
</reference>
<evidence type="ECO:0000313" key="2">
    <source>
        <dbReference type="EMBL" id="GGF06997.1"/>
    </source>
</evidence>
<keyword evidence="3" id="KW-1185">Reference proteome</keyword>
<proteinExistence type="predicted"/>
<feature type="compositionally biased region" description="Basic and acidic residues" evidence="1">
    <location>
        <begin position="36"/>
        <end position="45"/>
    </location>
</feature>
<dbReference type="RefSeq" id="WP_164835558.1">
    <property type="nucleotide sequence ID" value="NZ_BMIT01000017.1"/>
</dbReference>